<keyword evidence="2 4" id="KW-0503">Monooxygenase</keyword>
<reference evidence="4" key="1">
    <citation type="submission" date="2015-10" db="EMBL/GenBank/DDBJ databases">
        <authorList>
            <person name="Gilbert D.G."/>
        </authorList>
    </citation>
    <scope>NUCLEOTIDE SEQUENCE</scope>
</reference>
<dbReference type="Pfam" id="PF00296">
    <property type="entry name" value="Bac_luciferase"/>
    <property type="match status" value="1"/>
</dbReference>
<protein>
    <submittedName>
        <fullName evidence="4">Alkanal monooxygenase (FMN-linked)</fullName>
        <ecNumber evidence="4">1.14.14.3</ecNumber>
    </submittedName>
</protein>
<evidence type="ECO:0000259" key="3">
    <source>
        <dbReference type="Pfam" id="PF00296"/>
    </source>
</evidence>
<evidence type="ECO:0000256" key="2">
    <source>
        <dbReference type="ARBA" id="ARBA00023033"/>
    </source>
</evidence>
<dbReference type="InterPro" id="IPR036661">
    <property type="entry name" value="Luciferase-like_sf"/>
</dbReference>
<gene>
    <name evidence="4" type="ORF">MGWOODY_Clf2651</name>
</gene>
<dbReference type="SUPFAM" id="SSF51679">
    <property type="entry name" value="Bacterial luciferase-like"/>
    <property type="match status" value="1"/>
</dbReference>
<evidence type="ECO:0000256" key="1">
    <source>
        <dbReference type="ARBA" id="ARBA00023002"/>
    </source>
</evidence>
<dbReference type="Gene3D" id="3.20.20.30">
    <property type="entry name" value="Luciferase-like domain"/>
    <property type="match status" value="1"/>
</dbReference>
<dbReference type="EMBL" id="FAXA01000248">
    <property type="protein sequence ID" value="CUV05101.1"/>
    <property type="molecule type" value="Genomic_DNA"/>
</dbReference>
<proteinExistence type="predicted"/>
<dbReference type="EC" id="1.14.14.3" evidence="4"/>
<dbReference type="GO" id="GO:0005829">
    <property type="term" value="C:cytosol"/>
    <property type="evidence" value="ECO:0007669"/>
    <property type="project" value="TreeGrafter"/>
</dbReference>
<accession>A0A161K8C1</accession>
<name>A0A161K8C1_9ZZZZ</name>
<keyword evidence="1 4" id="KW-0560">Oxidoreductase</keyword>
<dbReference type="PANTHER" id="PTHR30137:SF8">
    <property type="entry name" value="BLR5498 PROTEIN"/>
    <property type="match status" value="1"/>
</dbReference>
<dbReference type="PANTHER" id="PTHR30137">
    <property type="entry name" value="LUCIFERASE-LIKE MONOOXYGENASE"/>
    <property type="match status" value="1"/>
</dbReference>
<dbReference type="InterPro" id="IPR050766">
    <property type="entry name" value="Bact_Lucif_Oxidored"/>
</dbReference>
<organism evidence="4">
    <name type="scientific">hydrothermal vent metagenome</name>
    <dbReference type="NCBI Taxonomy" id="652676"/>
    <lineage>
        <taxon>unclassified sequences</taxon>
        <taxon>metagenomes</taxon>
        <taxon>ecological metagenomes</taxon>
    </lineage>
</organism>
<feature type="domain" description="Luciferase-like" evidence="3">
    <location>
        <begin position="19"/>
        <end position="334"/>
    </location>
</feature>
<dbReference type="GO" id="GO:0047646">
    <property type="term" value="F:alkanal monooxygenase (FMN-linked) activity"/>
    <property type="evidence" value="ECO:0007669"/>
    <property type="project" value="UniProtKB-EC"/>
</dbReference>
<sequence>MTDIGYGGTAVNDRKFGNDHLMTVYSKAEAIAKTLDTNGFDTMWMAEHHFQPEGYECIPNLIMLNVHLAHMTKNIKFGCGFNIAPMWHPLRLAEDYATADILTNGRVIFGVGRGYHTREVETFGSNITDQDANREEFEEAVDIIFKAFNNESFSHKGKYYTLPPEVPYRGYTLKELTLVPRPKTLPVECWQPIQGGTQRALDFMAKHGIKGILGGGVAEGGVMDSIMTGYRDALVRGGKTDAQLGEGLSVGFHFHLAPTVEQAIKEAKGYYEENLKMFGPLRLHRGLTDEQIDIMSDPRRAPDGGLPSIEDAVESQAFLAGPPDRIIEQLKAVEAEYPALERIGMSHPMGTPQNVITEQLEWFGKEVMPAFKGKVGANG</sequence>
<dbReference type="InterPro" id="IPR011251">
    <property type="entry name" value="Luciferase-like_dom"/>
</dbReference>
<evidence type="ECO:0000313" key="4">
    <source>
        <dbReference type="EMBL" id="CUV05101.1"/>
    </source>
</evidence>
<dbReference type="AlphaFoldDB" id="A0A161K8C1"/>